<protein>
    <submittedName>
        <fullName evidence="5">GDSL-like Lipase/Acylhydrolase family protein</fullName>
    </submittedName>
</protein>
<evidence type="ECO:0000256" key="3">
    <source>
        <dbReference type="SAM" id="SignalP"/>
    </source>
</evidence>
<sequence length="281" mass="29802">MAPVVPRRRSRLVTLAIAVLGGLAPAVLWALPAQAAAPLYTALGDSYASGVGTRSYYSDGTSCYRSPYAYPVLDATQIGANLTFAACSGAKVADVSNKQLGSLSSSTSYVTLTVGGNDAGFSAVITQCAKPWPYTCWGDIDNANNYIRNTLPGTLDALYNKIRSRAPYARVVIVGYPRLFNESDCQSLARISPGEQAALNDTANLLNETIKARAVAHSFRFVDPRTAFTGHAVCDSIEWLNGLSDPIMESYHPNRTGQSSGYAPLVKNAMLSTMTAAAGKA</sequence>
<accession>A0A1C4WRK9</accession>
<feature type="active site" evidence="1">
    <location>
        <position position="252"/>
    </location>
</feature>
<feature type="chain" id="PRO_5008707228" evidence="3">
    <location>
        <begin position="36"/>
        <end position="281"/>
    </location>
</feature>
<name>A0A1C4WRK9_MICVI</name>
<keyword evidence="2" id="KW-1015">Disulfide bond</keyword>
<feature type="signal peptide" evidence="3">
    <location>
        <begin position="1"/>
        <end position="35"/>
    </location>
</feature>
<dbReference type="SUPFAM" id="SSF52266">
    <property type="entry name" value="SGNH hydrolase"/>
    <property type="match status" value="1"/>
</dbReference>
<evidence type="ECO:0000313" key="5">
    <source>
        <dbReference type="EMBL" id="SCE98779.1"/>
    </source>
</evidence>
<organism evidence="5 6">
    <name type="scientific">Micromonospora viridifaciens</name>
    <dbReference type="NCBI Taxonomy" id="1881"/>
    <lineage>
        <taxon>Bacteria</taxon>
        <taxon>Bacillati</taxon>
        <taxon>Actinomycetota</taxon>
        <taxon>Actinomycetes</taxon>
        <taxon>Micromonosporales</taxon>
        <taxon>Micromonosporaceae</taxon>
        <taxon>Micromonospora</taxon>
    </lineage>
</organism>
<feature type="disulfide bond" evidence="2">
    <location>
        <begin position="63"/>
        <end position="87"/>
    </location>
</feature>
<dbReference type="Gene3D" id="3.40.50.1110">
    <property type="entry name" value="SGNH hydrolase"/>
    <property type="match status" value="1"/>
</dbReference>
<evidence type="ECO:0000256" key="2">
    <source>
        <dbReference type="PIRSR" id="PIRSR637460-2"/>
    </source>
</evidence>
<evidence type="ECO:0000259" key="4">
    <source>
        <dbReference type="Pfam" id="PF13472"/>
    </source>
</evidence>
<gene>
    <name evidence="5" type="ORF">GA0074695_2690</name>
</gene>
<reference evidence="6" key="1">
    <citation type="submission" date="2016-06" db="EMBL/GenBank/DDBJ databases">
        <authorList>
            <person name="Varghese N."/>
            <person name="Submissions Spin"/>
        </authorList>
    </citation>
    <scope>NUCLEOTIDE SEQUENCE [LARGE SCALE GENOMIC DNA]</scope>
    <source>
        <strain evidence="6">DSM 43909</strain>
    </source>
</reference>
<dbReference type="GO" id="GO:0019433">
    <property type="term" value="P:triglyceride catabolic process"/>
    <property type="evidence" value="ECO:0007669"/>
    <property type="project" value="TreeGrafter"/>
</dbReference>
<dbReference type="GO" id="GO:0004806">
    <property type="term" value="F:triacylglycerol lipase activity"/>
    <property type="evidence" value="ECO:0007669"/>
    <property type="project" value="TreeGrafter"/>
</dbReference>
<dbReference type="InterPro" id="IPR037460">
    <property type="entry name" value="SEST-like"/>
</dbReference>
<dbReference type="PANTHER" id="PTHR37981:SF1">
    <property type="entry name" value="SGNH HYDROLASE-TYPE ESTERASE DOMAIN-CONTAINING PROTEIN"/>
    <property type="match status" value="1"/>
</dbReference>
<dbReference type="AlphaFoldDB" id="A0A1C4WRK9"/>
<dbReference type="InterPro" id="IPR013830">
    <property type="entry name" value="SGNH_hydro"/>
</dbReference>
<dbReference type="InterPro" id="IPR036514">
    <property type="entry name" value="SGNH_hydro_sf"/>
</dbReference>
<dbReference type="OrthoDB" id="5503950at2"/>
<feature type="active site" description="Nucleophile" evidence="1">
    <location>
        <position position="46"/>
    </location>
</feature>
<keyword evidence="5" id="KW-0378">Hydrolase</keyword>
<dbReference type="RefSeq" id="WP_089006539.1">
    <property type="nucleotide sequence ID" value="NZ_LT607411.1"/>
</dbReference>
<dbReference type="Proteomes" id="UP000198242">
    <property type="component" value="Chromosome I"/>
</dbReference>
<evidence type="ECO:0000313" key="6">
    <source>
        <dbReference type="Proteomes" id="UP000198242"/>
    </source>
</evidence>
<dbReference type="CDD" id="cd01823">
    <property type="entry name" value="SEST_like"/>
    <property type="match status" value="1"/>
</dbReference>
<dbReference type="EMBL" id="LT607411">
    <property type="protein sequence ID" value="SCE98779.1"/>
    <property type="molecule type" value="Genomic_DNA"/>
</dbReference>
<dbReference type="Pfam" id="PF13472">
    <property type="entry name" value="Lipase_GDSL_2"/>
    <property type="match status" value="1"/>
</dbReference>
<feature type="domain" description="SGNH hydrolase-type esterase" evidence="4">
    <location>
        <begin position="42"/>
        <end position="258"/>
    </location>
</feature>
<keyword evidence="6" id="KW-1185">Reference proteome</keyword>
<feature type="disulfide bond" evidence="2">
    <location>
        <begin position="128"/>
        <end position="136"/>
    </location>
</feature>
<evidence type="ECO:0000256" key="1">
    <source>
        <dbReference type="PIRSR" id="PIRSR637460-1"/>
    </source>
</evidence>
<proteinExistence type="predicted"/>
<keyword evidence="3" id="KW-0732">Signal</keyword>
<dbReference type="PANTHER" id="PTHR37981">
    <property type="entry name" value="LIPASE 2"/>
    <property type="match status" value="1"/>
</dbReference>